<feature type="region of interest" description="Disordered" evidence="1">
    <location>
        <begin position="990"/>
        <end position="1091"/>
    </location>
</feature>
<dbReference type="RefSeq" id="XP_003029256.1">
    <property type="nucleotide sequence ID" value="XM_003029210.1"/>
</dbReference>
<evidence type="ECO:0000313" key="4">
    <source>
        <dbReference type="Proteomes" id="UP000007431"/>
    </source>
</evidence>
<organism evidence="4">
    <name type="scientific">Schizophyllum commune (strain H4-8 / FGSC 9210)</name>
    <name type="common">Split gill fungus</name>
    <dbReference type="NCBI Taxonomy" id="578458"/>
    <lineage>
        <taxon>Eukaryota</taxon>
        <taxon>Fungi</taxon>
        <taxon>Dikarya</taxon>
        <taxon>Basidiomycota</taxon>
        <taxon>Agaricomycotina</taxon>
        <taxon>Agaricomycetes</taxon>
        <taxon>Agaricomycetidae</taxon>
        <taxon>Agaricales</taxon>
        <taxon>Schizophyllaceae</taxon>
        <taxon>Schizophyllum</taxon>
    </lineage>
</organism>
<dbReference type="Pfam" id="PF00850">
    <property type="entry name" value="Hist_deacetyl"/>
    <property type="match status" value="1"/>
</dbReference>
<dbReference type="VEuPathDB" id="FungiDB:SCHCODRAFT_02509565"/>
<dbReference type="KEGG" id="scm:SCHCO_02509565"/>
<feature type="compositionally biased region" description="Polar residues" evidence="1">
    <location>
        <begin position="334"/>
        <end position="345"/>
    </location>
</feature>
<feature type="compositionally biased region" description="Low complexity" evidence="1">
    <location>
        <begin position="1027"/>
        <end position="1042"/>
    </location>
</feature>
<evidence type="ECO:0000259" key="2">
    <source>
        <dbReference type="Pfam" id="PF00850"/>
    </source>
</evidence>
<dbReference type="OrthoDB" id="5232919at2759"/>
<evidence type="ECO:0000313" key="3">
    <source>
        <dbReference type="EMBL" id="EFI94353.1"/>
    </source>
</evidence>
<feature type="compositionally biased region" description="Low complexity" evidence="1">
    <location>
        <begin position="170"/>
        <end position="183"/>
    </location>
</feature>
<proteinExistence type="predicted"/>
<dbReference type="EMBL" id="GL377309">
    <property type="protein sequence ID" value="EFI94353.1"/>
    <property type="molecule type" value="Genomic_DNA"/>
</dbReference>
<dbReference type="PANTHER" id="PTHR47558">
    <property type="entry name" value="HISTONE DEACETYLASE HOS3"/>
    <property type="match status" value="1"/>
</dbReference>
<dbReference type="HOGENOM" id="CLU_284561_0_0_1"/>
<evidence type="ECO:0000256" key="1">
    <source>
        <dbReference type="SAM" id="MobiDB-lite"/>
    </source>
</evidence>
<reference evidence="3 4" key="1">
    <citation type="journal article" date="2010" name="Nat. Biotechnol.">
        <title>Genome sequence of the model mushroom Schizophyllum commune.</title>
        <authorList>
            <person name="Ohm R.A."/>
            <person name="de Jong J.F."/>
            <person name="Lugones L.G."/>
            <person name="Aerts A."/>
            <person name="Kothe E."/>
            <person name="Stajich J.E."/>
            <person name="de Vries R.P."/>
            <person name="Record E."/>
            <person name="Levasseur A."/>
            <person name="Baker S.E."/>
            <person name="Bartholomew K.A."/>
            <person name="Coutinho P.M."/>
            <person name="Erdmann S."/>
            <person name="Fowler T.J."/>
            <person name="Gathman A.C."/>
            <person name="Lombard V."/>
            <person name="Henrissat B."/>
            <person name="Knabe N."/>
            <person name="Kuees U."/>
            <person name="Lilly W.W."/>
            <person name="Lindquist E."/>
            <person name="Lucas S."/>
            <person name="Magnuson J.K."/>
            <person name="Piumi F."/>
            <person name="Raudaskoski M."/>
            <person name="Salamov A."/>
            <person name="Schmutz J."/>
            <person name="Schwarze F.W.M.R."/>
            <person name="vanKuyk P.A."/>
            <person name="Horton J.S."/>
            <person name="Grigoriev I.V."/>
            <person name="Woesten H.A.B."/>
        </authorList>
    </citation>
    <scope>NUCLEOTIDE SEQUENCE [LARGE SCALE GENOMIC DNA]</scope>
    <source>
        <strain evidence="4">H4-8 / FGSC 9210</strain>
    </source>
</reference>
<dbReference type="InterPro" id="IPR023696">
    <property type="entry name" value="Ureohydrolase_dom_sf"/>
</dbReference>
<dbReference type="AlphaFoldDB" id="D8QBG3"/>
<dbReference type="STRING" id="578458.D8QBG3"/>
<feature type="compositionally biased region" description="Polar residues" evidence="1">
    <location>
        <begin position="103"/>
        <end position="112"/>
    </location>
</feature>
<dbReference type="GO" id="GO:0004407">
    <property type="term" value="F:histone deacetylase activity"/>
    <property type="evidence" value="ECO:0007669"/>
    <property type="project" value="TreeGrafter"/>
</dbReference>
<feature type="region of interest" description="Disordered" evidence="1">
    <location>
        <begin position="101"/>
        <end position="200"/>
    </location>
</feature>
<sequence>MLRHRDTDSELGALYLVPNREGTGKTLVRRPNPPPTSPPLDDDFDAMTQAGTTTRGAQTEWGTHLRESRAFTATPLGSDFDACTYTAAPGETRSEWQMAMGQANATRGTPQASPRKGPGSSSTRVLAGEGRQTPSRAGSVARHVTGRSGSEWGQSQDGWPQGPPRGAVVRRSPTTTSRASSKRLPNPPSERDWPPPVRRETEIIQGNTEFSMVRRRVLEDSPQKTVTISTWREQVAEEAAQATEPEPEMSVYFVGADDYPESVAPVPGSTRVIEEVRGLGMDSSARSASPPMLPQGTTPPRKASYGSRADSRRTGTSSSPRSLPSPPPRTSTPNGVNSPTAQLNRRYTHSRRGSSPNRRILSSLFHPTQSGATISSIKTPEGAFDRVLDSCEPSLLHIAPVLESLGMTSEEHLRAVARLSEDTRDKEIREEALRMGVTIVEWAILIDKLQTFYGKVAGLRNRLTGLHKAETGQREAACPQADFPRERRVAVASINLKLKFNLTRIFAVQMSSPHSGGQHTFYVQNKCFDHQYIRSTDLSAIVERPERLRAVLVGLSAANSRLGELVPSSKSSEVKRESTPSDELADALARLDISPNKDSGKGDNQAWSIRHTDAAVKMLDNPAVKFVHGDIDGDVYLENLTKWAKESTEKIRQGGSEIPEGYAQGDLYLCPESIDAMQGAMGTVCEAVDDVIAGRTRRAFAAIRPPGHHCGEDTPSGFCFVNNVVVGAAHAHLKHGVRRVVVFDIDLHHGNGTQSLIWQINEETYRQTLESEAGAPDVKPGPQMYYSSLHDILSYPCEDGKPALVQAASVSIRGEHGQHVENVHLQTWKSQEEFDALYQSQYTRIIRRAEEFLDKTGGPGKDVLVFISCGFDACEHEYESMQRHKRNVPTSFYYQFARDACAFSDRYADGRLISVLEGGYGDRALISGSLAHLCGLSDLPGVRPEWWNVDNLVKLEKAIKKRRGGRASLATPEPWLDRATANFDALKERIPQLSEKGKTSKAPIPPRSMQLRQRKKPGDPVSPPTSRPASRPSSAAASPAAAGRKKHPAESTTSESSLTESEEETPKPTADASAAKKLPRVVLKLGPRPQE</sequence>
<dbReference type="GO" id="GO:0010468">
    <property type="term" value="P:regulation of gene expression"/>
    <property type="evidence" value="ECO:0007669"/>
    <property type="project" value="UniProtKB-ARBA"/>
</dbReference>
<dbReference type="InterPro" id="IPR053244">
    <property type="entry name" value="HDAC_HD_type_1"/>
</dbReference>
<dbReference type="Proteomes" id="UP000007431">
    <property type="component" value="Unassembled WGS sequence"/>
</dbReference>
<keyword evidence="4" id="KW-1185">Reference proteome</keyword>
<feature type="non-terminal residue" evidence="3">
    <location>
        <position position="1091"/>
    </location>
</feature>
<feature type="compositionally biased region" description="Basic and acidic residues" evidence="1">
    <location>
        <begin position="189"/>
        <end position="200"/>
    </location>
</feature>
<dbReference type="PANTHER" id="PTHR47558:SF1">
    <property type="entry name" value="HISTONE DEACETYLASE HOS3"/>
    <property type="match status" value="1"/>
</dbReference>
<feature type="compositionally biased region" description="Polar residues" evidence="1">
    <location>
        <begin position="147"/>
        <end position="158"/>
    </location>
</feature>
<gene>
    <name evidence="3" type="ORF">SCHCODRAFT_111229</name>
</gene>
<dbReference type="PRINTS" id="PR01270">
    <property type="entry name" value="HDASUPER"/>
</dbReference>
<name>D8QBG3_SCHCM</name>
<feature type="domain" description="Histone deacetylase" evidence="2">
    <location>
        <begin position="635"/>
        <end position="933"/>
    </location>
</feature>
<dbReference type="GeneID" id="9592206"/>
<dbReference type="Gene3D" id="3.40.800.20">
    <property type="entry name" value="Histone deacetylase domain"/>
    <property type="match status" value="1"/>
</dbReference>
<feature type="compositionally biased region" description="Low complexity" evidence="1">
    <location>
        <begin position="1050"/>
        <end position="1059"/>
    </location>
</feature>
<feature type="region of interest" description="Disordered" evidence="1">
    <location>
        <begin position="281"/>
        <end position="360"/>
    </location>
</feature>
<dbReference type="CDD" id="cd09998">
    <property type="entry name" value="HDAC_Hos3"/>
    <property type="match status" value="1"/>
</dbReference>
<dbReference type="InParanoid" id="D8QBG3"/>
<dbReference type="eggNOG" id="KOG1343">
    <property type="taxonomic scope" value="Eukaryota"/>
</dbReference>
<accession>D8QBG3</accession>
<dbReference type="InterPro" id="IPR023801">
    <property type="entry name" value="His_deacetylse_dom"/>
</dbReference>
<dbReference type="InterPro" id="IPR037138">
    <property type="entry name" value="His_deacetylse_dom_sf"/>
</dbReference>
<feature type="region of interest" description="Disordered" evidence="1">
    <location>
        <begin position="18"/>
        <end position="47"/>
    </location>
</feature>
<dbReference type="InterPro" id="IPR000286">
    <property type="entry name" value="HDACs"/>
</dbReference>
<protein>
    <recommendedName>
        <fullName evidence="2">Histone deacetylase domain-containing protein</fullName>
    </recommendedName>
</protein>
<dbReference type="GO" id="GO:0005634">
    <property type="term" value="C:nucleus"/>
    <property type="evidence" value="ECO:0007669"/>
    <property type="project" value="TreeGrafter"/>
</dbReference>
<dbReference type="SUPFAM" id="SSF52768">
    <property type="entry name" value="Arginase/deacetylase"/>
    <property type="match status" value="1"/>
</dbReference>